<feature type="transmembrane region" description="Helical" evidence="2">
    <location>
        <begin position="45"/>
        <end position="64"/>
    </location>
</feature>
<feature type="region of interest" description="Disordered" evidence="1">
    <location>
        <begin position="1"/>
        <end position="26"/>
    </location>
</feature>
<organism evidence="3 4">
    <name type="scientific">Scylla paramamosain</name>
    <name type="common">Mud crab</name>
    <dbReference type="NCBI Taxonomy" id="85552"/>
    <lineage>
        <taxon>Eukaryota</taxon>
        <taxon>Metazoa</taxon>
        <taxon>Ecdysozoa</taxon>
        <taxon>Arthropoda</taxon>
        <taxon>Crustacea</taxon>
        <taxon>Multicrustacea</taxon>
        <taxon>Malacostraca</taxon>
        <taxon>Eumalacostraca</taxon>
        <taxon>Eucarida</taxon>
        <taxon>Decapoda</taxon>
        <taxon>Pleocyemata</taxon>
        <taxon>Brachyura</taxon>
        <taxon>Eubrachyura</taxon>
        <taxon>Portunoidea</taxon>
        <taxon>Portunidae</taxon>
        <taxon>Portuninae</taxon>
        <taxon>Scylla</taxon>
    </lineage>
</organism>
<keyword evidence="2" id="KW-0472">Membrane</keyword>
<name>A0AAW0ST81_SCYPA</name>
<keyword evidence="4" id="KW-1185">Reference proteome</keyword>
<evidence type="ECO:0000313" key="4">
    <source>
        <dbReference type="Proteomes" id="UP001487740"/>
    </source>
</evidence>
<evidence type="ECO:0000313" key="3">
    <source>
        <dbReference type="EMBL" id="KAK8377976.1"/>
    </source>
</evidence>
<reference evidence="3 4" key="1">
    <citation type="submission" date="2023-03" db="EMBL/GenBank/DDBJ databases">
        <title>High-quality genome of Scylla paramamosain provides insights in environmental adaptation.</title>
        <authorList>
            <person name="Zhang L."/>
        </authorList>
    </citation>
    <scope>NUCLEOTIDE SEQUENCE [LARGE SCALE GENOMIC DNA]</scope>
    <source>
        <strain evidence="3">LZ_2023a</strain>
        <tissue evidence="3">Muscle</tissue>
    </source>
</reference>
<dbReference type="Proteomes" id="UP001487740">
    <property type="component" value="Unassembled WGS sequence"/>
</dbReference>
<protein>
    <submittedName>
        <fullName evidence="3">Uncharacterized protein</fullName>
    </submittedName>
</protein>
<proteinExistence type="predicted"/>
<evidence type="ECO:0000256" key="2">
    <source>
        <dbReference type="SAM" id="Phobius"/>
    </source>
</evidence>
<accession>A0AAW0ST81</accession>
<keyword evidence="2" id="KW-1133">Transmembrane helix</keyword>
<evidence type="ECO:0000256" key="1">
    <source>
        <dbReference type="SAM" id="MobiDB-lite"/>
    </source>
</evidence>
<sequence>MTMTRVTEMVEGDESQSKRRAQVKRKSVHPGCAAGWDVSAEARNGGVAAVVVVVVVVVVVLVEYEV</sequence>
<dbReference type="AlphaFoldDB" id="A0AAW0ST81"/>
<comment type="caution">
    <text evidence="3">The sequence shown here is derived from an EMBL/GenBank/DDBJ whole genome shotgun (WGS) entry which is preliminary data.</text>
</comment>
<dbReference type="EMBL" id="JARAKH010000046">
    <property type="protein sequence ID" value="KAK8377976.1"/>
    <property type="molecule type" value="Genomic_DNA"/>
</dbReference>
<gene>
    <name evidence="3" type="ORF">O3P69_018708</name>
</gene>
<keyword evidence="2" id="KW-0812">Transmembrane</keyword>